<dbReference type="CDD" id="cd03801">
    <property type="entry name" value="GT4_PimA-like"/>
    <property type="match status" value="1"/>
</dbReference>
<dbReference type="PANTHER" id="PTHR12526:SF640">
    <property type="entry name" value="COLANIC ACID BIOSYNTHESIS GLYCOSYLTRANSFERASE WCAL-RELATED"/>
    <property type="match status" value="1"/>
</dbReference>
<evidence type="ECO:0000313" key="6">
    <source>
        <dbReference type="Proteomes" id="UP000535406"/>
    </source>
</evidence>
<name>A0A7W7YUK3_9HYPH</name>
<feature type="domain" description="Glycosyl transferase family 1" evidence="4">
    <location>
        <begin position="167"/>
        <end position="321"/>
    </location>
</feature>
<proteinExistence type="inferred from homology"/>
<dbReference type="InterPro" id="IPR001296">
    <property type="entry name" value="Glyco_trans_1"/>
</dbReference>
<dbReference type="Gene3D" id="3.40.50.2000">
    <property type="entry name" value="Glycogen Phosphorylase B"/>
    <property type="match status" value="2"/>
</dbReference>
<comment type="caution">
    <text evidence="5">The sequence shown here is derived from an EMBL/GenBank/DDBJ whole genome shotgun (WGS) entry which is preliminary data.</text>
</comment>
<accession>A0A7W7YUK3</accession>
<organism evidence="5 6">
    <name type="scientific">Shinella fusca</name>
    <dbReference type="NCBI Taxonomy" id="544480"/>
    <lineage>
        <taxon>Bacteria</taxon>
        <taxon>Pseudomonadati</taxon>
        <taxon>Pseudomonadota</taxon>
        <taxon>Alphaproteobacteria</taxon>
        <taxon>Hyphomicrobiales</taxon>
        <taxon>Rhizobiaceae</taxon>
        <taxon>Shinella</taxon>
    </lineage>
</organism>
<keyword evidence="3 5" id="KW-0808">Transferase</keyword>
<sequence length="349" mass="38050">MADIKDVDVIAPNFKRRLSGVTSTIVQLVPFQAKLGTRIAVIGPGLPDNAGLPKIGFAALLGLWRAPRGRRHRIWHARRNNEMGFGLFLRDVLRMPLKLVFTSAAQRRHSAYTRFLIRRMDAVIATSDRSASFLKVPFRVIHHGVDLDAFHPPRGADDTIAASGLPGRHLVGCFGRIRHQKGTDLFVRAMIELLPHHPDWTAIVCGRATASHTAFADGLRAEIAAAGLSDRILFLGEVPDVKVWYRRLSLYVAPSRNEGFGLTPLEAMASQTAVVASDAGAYAEMITPGKTGAVVPAGDYEALREAIRPYLADPDMTERHAAAGLAEVRENFALENEAKAVNAVYAGLL</sequence>
<dbReference type="SUPFAM" id="SSF53756">
    <property type="entry name" value="UDP-Glycosyltransferase/glycogen phosphorylase"/>
    <property type="match status" value="1"/>
</dbReference>
<comment type="similarity">
    <text evidence="1">Belongs to the glycosyltransferase group 1 family. Glycosyltransferase 4 subfamily.</text>
</comment>
<dbReference type="Proteomes" id="UP000535406">
    <property type="component" value="Unassembled WGS sequence"/>
</dbReference>
<dbReference type="EMBL" id="JACHIK010000005">
    <property type="protein sequence ID" value="MBB5042464.1"/>
    <property type="molecule type" value="Genomic_DNA"/>
</dbReference>
<keyword evidence="6" id="KW-1185">Reference proteome</keyword>
<evidence type="ECO:0000256" key="2">
    <source>
        <dbReference type="ARBA" id="ARBA00022676"/>
    </source>
</evidence>
<gene>
    <name evidence="5" type="ORF">HNQ66_001860</name>
</gene>
<dbReference type="PANTHER" id="PTHR12526">
    <property type="entry name" value="GLYCOSYLTRANSFERASE"/>
    <property type="match status" value="1"/>
</dbReference>
<evidence type="ECO:0000256" key="1">
    <source>
        <dbReference type="ARBA" id="ARBA00009481"/>
    </source>
</evidence>
<protein>
    <submittedName>
        <fullName evidence="5">Mannosyltransferase</fullName>
        <ecNumber evidence="5">2.4.1.-</ecNumber>
    </submittedName>
</protein>
<dbReference type="Pfam" id="PF00534">
    <property type="entry name" value="Glycos_transf_1"/>
    <property type="match status" value="1"/>
</dbReference>
<evidence type="ECO:0000259" key="4">
    <source>
        <dbReference type="Pfam" id="PF00534"/>
    </source>
</evidence>
<evidence type="ECO:0000256" key="3">
    <source>
        <dbReference type="ARBA" id="ARBA00022679"/>
    </source>
</evidence>
<reference evidence="5 6" key="1">
    <citation type="submission" date="2020-08" db="EMBL/GenBank/DDBJ databases">
        <title>Genomic Encyclopedia of Type Strains, Phase IV (KMG-IV): sequencing the most valuable type-strain genomes for metagenomic binning, comparative biology and taxonomic classification.</title>
        <authorList>
            <person name="Goeker M."/>
        </authorList>
    </citation>
    <scope>NUCLEOTIDE SEQUENCE [LARGE SCALE GENOMIC DNA]</scope>
    <source>
        <strain evidence="5 6">DSM 21319</strain>
    </source>
</reference>
<keyword evidence="2 5" id="KW-0328">Glycosyltransferase</keyword>
<dbReference type="RefSeq" id="WP_184143360.1">
    <property type="nucleotide sequence ID" value="NZ_JACHIK010000005.1"/>
</dbReference>
<dbReference type="GO" id="GO:0016757">
    <property type="term" value="F:glycosyltransferase activity"/>
    <property type="evidence" value="ECO:0007669"/>
    <property type="project" value="UniProtKB-KW"/>
</dbReference>
<evidence type="ECO:0000313" key="5">
    <source>
        <dbReference type="EMBL" id="MBB5042464.1"/>
    </source>
</evidence>
<dbReference type="AlphaFoldDB" id="A0A7W7YUK3"/>
<dbReference type="EC" id="2.4.1.-" evidence="5"/>